<dbReference type="EMBL" id="JAUSWL010000010">
    <property type="protein sequence ID" value="MDQ0545835.1"/>
    <property type="molecule type" value="Genomic_DNA"/>
</dbReference>
<dbReference type="PANTHER" id="PTHR43477">
    <property type="entry name" value="DIHYDROANTICAPSIN 7-DEHYDROGENASE"/>
    <property type="match status" value="1"/>
</dbReference>
<dbReference type="Gene3D" id="3.40.50.720">
    <property type="entry name" value="NAD(P)-binding Rossmann-like Domain"/>
    <property type="match status" value="1"/>
</dbReference>
<reference evidence="4" key="1">
    <citation type="submission" date="2023-07" db="EMBL/GenBank/DDBJ databases">
        <title>Genomic Encyclopedia of Type Strains, Phase IV (KMG-IV): sequencing the most valuable type-strain genomes for metagenomic binning, comparative biology and taxonomic classification.</title>
        <authorList>
            <person name="Goeker M."/>
        </authorList>
    </citation>
    <scope>NUCLEOTIDE SEQUENCE</scope>
    <source>
        <strain evidence="4">DSM 19569</strain>
    </source>
</reference>
<organism evidence="4 5">
    <name type="scientific">Methylobacterium brachiatum</name>
    <dbReference type="NCBI Taxonomy" id="269660"/>
    <lineage>
        <taxon>Bacteria</taxon>
        <taxon>Pseudomonadati</taxon>
        <taxon>Pseudomonadota</taxon>
        <taxon>Alphaproteobacteria</taxon>
        <taxon>Hyphomicrobiales</taxon>
        <taxon>Methylobacteriaceae</taxon>
        <taxon>Methylobacterium</taxon>
    </lineage>
</organism>
<dbReference type="InterPro" id="IPR057326">
    <property type="entry name" value="KR_dom"/>
</dbReference>
<dbReference type="InterPro" id="IPR036291">
    <property type="entry name" value="NAD(P)-bd_dom_sf"/>
</dbReference>
<dbReference type="Proteomes" id="UP001223420">
    <property type="component" value="Unassembled WGS sequence"/>
</dbReference>
<proteinExistence type="inferred from homology"/>
<sequence length="306" mass="32004">MGHHLREVDVVVEIVAHHRSLNGTLSAGFALCKDHRCRRISLGIGRRAAEPEGTTMTNRFENKVVVVTGATSGIGLATAKAFSQEGASVFITGRRQDALDAAVTAIGGRVTGVRGDMATFADIDRLYDAVQQKHAQIDVVFANAGGGGFAPLGAITEEQFDQTFDTNVKGTLFTVQKALPLLKDGGAIVLTGSTAGIEGTPAFSVYSASKAAVRNFARSWILDLKDRGIRVNVVSPGATRTPGLVGLAGEDAEKQQGLLDALGSRIPLGRVGEPEEIAKVVLFLASDAASFVNGAEFFVDGGQAQV</sequence>
<keyword evidence="2" id="KW-0560">Oxidoreductase</keyword>
<name>A0AAJ1WYZ1_9HYPH</name>
<dbReference type="PANTHER" id="PTHR43477:SF1">
    <property type="entry name" value="DIHYDROANTICAPSIN 7-DEHYDROGENASE"/>
    <property type="match status" value="1"/>
</dbReference>
<dbReference type="AlphaFoldDB" id="A0AAJ1WYZ1"/>
<dbReference type="SUPFAM" id="SSF51735">
    <property type="entry name" value="NAD(P)-binding Rossmann-fold domains"/>
    <property type="match status" value="1"/>
</dbReference>
<evidence type="ECO:0000256" key="2">
    <source>
        <dbReference type="ARBA" id="ARBA00023002"/>
    </source>
</evidence>
<dbReference type="InterPro" id="IPR051122">
    <property type="entry name" value="SDR_DHRS6-like"/>
</dbReference>
<dbReference type="CDD" id="cd05233">
    <property type="entry name" value="SDR_c"/>
    <property type="match status" value="1"/>
</dbReference>
<gene>
    <name evidence="4" type="ORF">QO001_004782</name>
</gene>
<comment type="caution">
    <text evidence="4">The sequence shown here is derived from an EMBL/GenBank/DDBJ whole genome shotgun (WGS) entry which is preliminary data.</text>
</comment>
<dbReference type="FunFam" id="3.40.50.720:FF:000084">
    <property type="entry name" value="Short-chain dehydrogenase reductase"/>
    <property type="match status" value="1"/>
</dbReference>
<accession>A0AAJ1WYZ1</accession>
<evidence type="ECO:0000259" key="3">
    <source>
        <dbReference type="SMART" id="SM00822"/>
    </source>
</evidence>
<comment type="similarity">
    <text evidence="1">Belongs to the short-chain dehydrogenases/reductases (SDR) family.</text>
</comment>
<evidence type="ECO:0000313" key="4">
    <source>
        <dbReference type="EMBL" id="MDQ0545835.1"/>
    </source>
</evidence>
<evidence type="ECO:0000256" key="1">
    <source>
        <dbReference type="ARBA" id="ARBA00006484"/>
    </source>
</evidence>
<feature type="domain" description="Ketoreductase" evidence="3">
    <location>
        <begin position="63"/>
        <end position="241"/>
    </location>
</feature>
<protein>
    <submittedName>
        <fullName evidence="4">NAD(P)-dependent dehydrogenase (Short-subunit alcohol dehydrogenase family)</fullName>
    </submittedName>
</protein>
<evidence type="ECO:0000313" key="5">
    <source>
        <dbReference type="Proteomes" id="UP001223420"/>
    </source>
</evidence>
<dbReference type="PRINTS" id="PR00081">
    <property type="entry name" value="GDHRDH"/>
</dbReference>
<dbReference type="GO" id="GO:0016491">
    <property type="term" value="F:oxidoreductase activity"/>
    <property type="evidence" value="ECO:0007669"/>
    <property type="project" value="UniProtKB-KW"/>
</dbReference>
<dbReference type="InterPro" id="IPR002347">
    <property type="entry name" value="SDR_fam"/>
</dbReference>
<dbReference type="SMART" id="SM00822">
    <property type="entry name" value="PKS_KR"/>
    <property type="match status" value="1"/>
</dbReference>
<dbReference type="Pfam" id="PF13561">
    <property type="entry name" value="adh_short_C2"/>
    <property type="match status" value="1"/>
</dbReference>